<dbReference type="AlphaFoldDB" id="A0A8K0AC07"/>
<dbReference type="OrthoDB" id="1888931at2759"/>
<dbReference type="Pfam" id="PF00106">
    <property type="entry name" value="adh_short"/>
    <property type="match status" value="1"/>
</dbReference>
<dbReference type="GO" id="GO:0048038">
    <property type="term" value="F:quinone binding"/>
    <property type="evidence" value="ECO:0007669"/>
    <property type="project" value="TreeGrafter"/>
</dbReference>
<dbReference type="PANTHER" id="PTHR42760">
    <property type="entry name" value="SHORT-CHAIN DEHYDROGENASES/REDUCTASES FAMILY MEMBER"/>
    <property type="match status" value="1"/>
</dbReference>
<dbReference type="PANTHER" id="PTHR42760:SF83">
    <property type="entry name" value="(3R)-3-HYDROXYACYL-COA DEHYDROGENASE"/>
    <property type="match status" value="1"/>
</dbReference>
<dbReference type="InterPro" id="IPR002347">
    <property type="entry name" value="SDR_fam"/>
</dbReference>
<dbReference type="Pfam" id="PF13561">
    <property type="entry name" value="adh_short_C2"/>
    <property type="match status" value="1"/>
</dbReference>
<dbReference type="InterPro" id="IPR036291">
    <property type="entry name" value="NAD(P)-bd_dom_sf"/>
</dbReference>
<keyword evidence="3" id="KW-0560">Oxidoreductase</keyword>
<evidence type="ECO:0000313" key="5">
    <source>
        <dbReference type="Proteomes" id="UP000838412"/>
    </source>
</evidence>
<dbReference type="SUPFAM" id="SSF51735">
    <property type="entry name" value="NAD(P)-binding Rossmann-fold domains"/>
    <property type="match status" value="2"/>
</dbReference>
<dbReference type="Gene3D" id="3.40.50.720">
    <property type="entry name" value="NAD(P)-binding Rossmann-like Domain"/>
    <property type="match status" value="2"/>
</dbReference>
<evidence type="ECO:0000256" key="1">
    <source>
        <dbReference type="ARBA" id="ARBA00005194"/>
    </source>
</evidence>
<dbReference type="Proteomes" id="UP000838412">
    <property type="component" value="Chromosome 8"/>
</dbReference>
<protein>
    <submittedName>
        <fullName evidence="4">HSD17B8 protein</fullName>
    </submittedName>
</protein>
<dbReference type="EMBL" id="OV696693">
    <property type="protein sequence ID" value="CAH1272762.1"/>
    <property type="molecule type" value="Genomic_DNA"/>
</dbReference>
<sequence>MVTPGGGNGIGRAACQRFAREGAAVAVVDISRPAARETLESLPAVPHGPHRHYATDVSSSAAVNKLVRTHAQAHARTRAHTQALESLPAVPHGPHRGYATDVSSSAAVNKLVRTHTHARTHTHTHTHTHTQARTRAPSHAHAHLQARTHMLESLPAGQGPHHQYATDVSSSAAVNKLVTDVCSDFPSPPNVVVTSAGILRYAPFLEVDEQHFDDVIGVNLKGTFLVAQAFARLMVQRKLQNCSICTLSSVSLRTGTANRSPYNTSKGAIVSLTKSMAMELAQYNIRCNTVIPGSIRTEMVMKNRTPEELQQRVQASVPLCRIGEPEEVANLLLFLASTESSYMTGHAVEITGR</sequence>
<name>A0A8K0AC07_BRALA</name>
<evidence type="ECO:0000313" key="4">
    <source>
        <dbReference type="EMBL" id="CAH1272762.1"/>
    </source>
</evidence>
<keyword evidence="5" id="KW-1185">Reference proteome</keyword>
<comment type="similarity">
    <text evidence="2">Belongs to the short-chain dehydrogenases/reductases (SDR) family.</text>
</comment>
<comment type="pathway">
    <text evidence="1">Lipid metabolism; fatty acid biosynthesis.</text>
</comment>
<dbReference type="FunFam" id="3.40.50.720:FF:000084">
    <property type="entry name" value="Short-chain dehydrogenase reductase"/>
    <property type="match status" value="1"/>
</dbReference>
<dbReference type="GO" id="GO:0016616">
    <property type="term" value="F:oxidoreductase activity, acting on the CH-OH group of donors, NAD or NADP as acceptor"/>
    <property type="evidence" value="ECO:0007669"/>
    <property type="project" value="TreeGrafter"/>
</dbReference>
<dbReference type="PRINTS" id="PR00081">
    <property type="entry name" value="GDHRDH"/>
</dbReference>
<reference evidence="4" key="1">
    <citation type="submission" date="2022-01" db="EMBL/GenBank/DDBJ databases">
        <authorList>
            <person name="Braso-Vives M."/>
        </authorList>
    </citation>
    <scope>NUCLEOTIDE SEQUENCE</scope>
</reference>
<organism evidence="4 5">
    <name type="scientific">Branchiostoma lanceolatum</name>
    <name type="common">Common lancelet</name>
    <name type="synonym">Amphioxus lanceolatum</name>
    <dbReference type="NCBI Taxonomy" id="7740"/>
    <lineage>
        <taxon>Eukaryota</taxon>
        <taxon>Metazoa</taxon>
        <taxon>Chordata</taxon>
        <taxon>Cephalochordata</taxon>
        <taxon>Leptocardii</taxon>
        <taxon>Amphioxiformes</taxon>
        <taxon>Branchiostomatidae</taxon>
        <taxon>Branchiostoma</taxon>
    </lineage>
</organism>
<dbReference type="GO" id="GO:0006633">
    <property type="term" value="P:fatty acid biosynthetic process"/>
    <property type="evidence" value="ECO:0007669"/>
    <property type="project" value="TreeGrafter"/>
</dbReference>
<evidence type="ECO:0000256" key="3">
    <source>
        <dbReference type="ARBA" id="ARBA00023002"/>
    </source>
</evidence>
<proteinExistence type="inferred from homology"/>
<dbReference type="InterPro" id="IPR020904">
    <property type="entry name" value="Sc_DH/Rdtase_CS"/>
</dbReference>
<gene>
    <name evidence="4" type="primary">HSD17B8</name>
    <name evidence="4" type="ORF">BLAG_LOCUS24321</name>
</gene>
<evidence type="ECO:0000256" key="2">
    <source>
        <dbReference type="ARBA" id="ARBA00006484"/>
    </source>
</evidence>
<accession>A0A8K0AC07</accession>
<dbReference type="PROSITE" id="PS00061">
    <property type="entry name" value="ADH_SHORT"/>
    <property type="match status" value="1"/>
</dbReference>